<comment type="function">
    <text evidence="9">Condenses 4-methyl-5-(beta-hydroxyethyl)thiazole monophosphate (THZ-P) and 2-methyl-4-amino-5-hydroxymethyl pyrimidine pyrophosphate (HMP-PP) to form thiamine monophosphate (TMP).</text>
</comment>
<evidence type="ECO:0000313" key="15">
    <source>
        <dbReference type="Proteomes" id="UP001154265"/>
    </source>
</evidence>
<evidence type="ECO:0000313" key="14">
    <source>
        <dbReference type="EMBL" id="MDG2991299.1"/>
    </source>
</evidence>
<feature type="binding site" evidence="9">
    <location>
        <position position="223"/>
    </location>
    <ligand>
        <name>4-amino-2-methyl-5-(diphosphooxymethyl)pyrimidine</name>
        <dbReference type="ChEBI" id="CHEBI:57841"/>
    </ligand>
</feature>
<dbReference type="PANTHER" id="PTHR20857">
    <property type="entry name" value="THIAMINE-PHOSPHATE PYROPHOSPHORYLASE"/>
    <property type="match status" value="1"/>
</dbReference>
<dbReference type="InterPro" id="IPR013785">
    <property type="entry name" value="Aldolase_TIM"/>
</dbReference>
<protein>
    <recommendedName>
        <fullName evidence="9">Thiamine-phosphate synthase</fullName>
        <shortName evidence="9">TP synthase</shortName>
        <shortName evidence="9">TPS</shortName>
        <ecNumber evidence="9">2.5.1.3</ecNumber>
    </recommendedName>
    <alternativeName>
        <fullName evidence="9">Thiamine-phosphate pyrophosphorylase</fullName>
        <shortName evidence="9">TMP pyrophosphorylase</shortName>
        <shortName evidence="9">TMP-PPase</shortName>
    </alternativeName>
</protein>
<evidence type="ECO:0000256" key="9">
    <source>
        <dbReference type="HAMAP-Rule" id="MF_01327"/>
    </source>
</evidence>
<feature type="binding site" evidence="9">
    <location>
        <position position="224"/>
    </location>
    <ligand>
        <name>Mg(2+)</name>
        <dbReference type="ChEBI" id="CHEBI:18420"/>
    </ligand>
</feature>
<dbReference type="GO" id="GO:0004789">
    <property type="term" value="F:thiamine-phosphate diphosphorylase activity"/>
    <property type="evidence" value="ECO:0007669"/>
    <property type="project" value="UniProtKB-EC"/>
</dbReference>
<feature type="region of interest" description="Unknown" evidence="9">
    <location>
        <begin position="1"/>
        <end position="133"/>
    </location>
</feature>
<feature type="binding site" evidence="9">
    <location>
        <position position="243"/>
    </location>
    <ligand>
        <name>Mg(2+)</name>
        <dbReference type="ChEBI" id="CHEBI:18420"/>
    </ligand>
</feature>
<feature type="binding site" evidence="9">
    <location>
        <position position="262"/>
    </location>
    <ligand>
        <name>4-amino-2-methyl-5-(diphosphooxymethyl)pyrimidine</name>
        <dbReference type="ChEBI" id="CHEBI:57841"/>
    </ligand>
</feature>
<comment type="cofactor">
    <cofactor evidence="9">
        <name>Mg(2+)</name>
        <dbReference type="ChEBI" id="CHEBI:18420"/>
    </cofactor>
    <text evidence="9">Binds 1 Mg(2+) ion per subunit.</text>
</comment>
<comment type="caution">
    <text evidence="14">The sequence shown here is derived from an EMBL/GenBank/DDBJ whole genome shotgun (WGS) entry which is preliminary data.</text>
</comment>
<evidence type="ECO:0000256" key="6">
    <source>
        <dbReference type="ARBA" id="ARBA00047334"/>
    </source>
</evidence>
<dbReference type="InterPro" id="IPR022998">
    <property type="entry name" value="ThiamineP_synth_TenI"/>
</dbReference>
<dbReference type="InterPro" id="IPR041397">
    <property type="entry name" value="ThiD2"/>
</dbReference>
<keyword evidence="5 9" id="KW-0784">Thiamine biosynthesis</keyword>
<comment type="similarity">
    <text evidence="9 10">Belongs to the thiamine-phosphate synthase family.</text>
</comment>
<gene>
    <name evidence="9" type="primary">thiE</name>
    <name evidence="14" type="ORF">L3556_10210</name>
</gene>
<keyword evidence="4 9" id="KW-0460">Magnesium</keyword>
<dbReference type="EMBL" id="JAKKUT010000002">
    <property type="protein sequence ID" value="MDG2991299.1"/>
    <property type="molecule type" value="Genomic_DNA"/>
</dbReference>
<comment type="pathway">
    <text evidence="1 9 11">Cofactor biosynthesis; thiamine diphosphate biosynthesis; thiamine phosphate from 4-amino-2-methyl-5-diphosphomethylpyrimidine and 4-methyl-5-(2-phosphoethyl)-thiazole: step 1/1.</text>
</comment>
<comment type="catalytic activity">
    <reaction evidence="8 9 10">
        <text>2-[(2R,5Z)-2-carboxy-4-methylthiazol-5(2H)-ylidene]ethyl phosphate + 4-amino-2-methyl-5-(diphosphooxymethyl)pyrimidine + 2 H(+) = thiamine phosphate + CO2 + diphosphate</text>
        <dbReference type="Rhea" id="RHEA:47844"/>
        <dbReference type="ChEBI" id="CHEBI:15378"/>
        <dbReference type="ChEBI" id="CHEBI:16526"/>
        <dbReference type="ChEBI" id="CHEBI:33019"/>
        <dbReference type="ChEBI" id="CHEBI:37575"/>
        <dbReference type="ChEBI" id="CHEBI:57841"/>
        <dbReference type="ChEBI" id="CHEBI:62899"/>
        <dbReference type="EC" id="2.5.1.3"/>
    </reaction>
</comment>
<dbReference type="RefSeq" id="WP_277867170.1">
    <property type="nucleotide sequence ID" value="NZ_JAKKUT010000002.1"/>
</dbReference>
<evidence type="ECO:0000256" key="5">
    <source>
        <dbReference type="ARBA" id="ARBA00022977"/>
    </source>
</evidence>
<dbReference type="SUPFAM" id="SSF51391">
    <property type="entry name" value="Thiamin phosphate synthase"/>
    <property type="match status" value="1"/>
</dbReference>
<dbReference type="CDD" id="cd00564">
    <property type="entry name" value="TMP_TenI"/>
    <property type="match status" value="1"/>
</dbReference>
<feature type="binding site" evidence="9">
    <location>
        <position position="318"/>
    </location>
    <ligand>
        <name>2-[(2R,5Z)-2-carboxy-4-methylthiazol-5(2H)-ylidene]ethyl phosphate</name>
        <dbReference type="ChEBI" id="CHEBI:62899"/>
    </ligand>
</feature>
<dbReference type="HAMAP" id="MF_00097">
    <property type="entry name" value="TMP_synthase"/>
    <property type="match status" value="1"/>
</dbReference>
<comment type="catalytic activity">
    <reaction evidence="7 9 10">
        <text>2-(2-carboxy-4-methylthiazol-5-yl)ethyl phosphate + 4-amino-2-methyl-5-(diphosphooxymethyl)pyrimidine + 2 H(+) = thiamine phosphate + CO2 + diphosphate</text>
        <dbReference type="Rhea" id="RHEA:47848"/>
        <dbReference type="ChEBI" id="CHEBI:15378"/>
        <dbReference type="ChEBI" id="CHEBI:16526"/>
        <dbReference type="ChEBI" id="CHEBI:33019"/>
        <dbReference type="ChEBI" id="CHEBI:37575"/>
        <dbReference type="ChEBI" id="CHEBI:57841"/>
        <dbReference type="ChEBI" id="CHEBI:62890"/>
        <dbReference type="EC" id="2.5.1.3"/>
    </reaction>
</comment>
<feature type="domain" description="ThiD2" evidence="13">
    <location>
        <begin position="21"/>
        <end position="139"/>
    </location>
</feature>
<evidence type="ECO:0000256" key="8">
    <source>
        <dbReference type="ARBA" id="ARBA00047883"/>
    </source>
</evidence>
<comment type="catalytic activity">
    <reaction evidence="6 9 10">
        <text>4-methyl-5-(2-phosphooxyethyl)-thiazole + 4-amino-2-methyl-5-(diphosphooxymethyl)pyrimidine + H(+) = thiamine phosphate + diphosphate</text>
        <dbReference type="Rhea" id="RHEA:22328"/>
        <dbReference type="ChEBI" id="CHEBI:15378"/>
        <dbReference type="ChEBI" id="CHEBI:33019"/>
        <dbReference type="ChEBI" id="CHEBI:37575"/>
        <dbReference type="ChEBI" id="CHEBI:57841"/>
        <dbReference type="ChEBI" id="CHEBI:58296"/>
        <dbReference type="EC" id="2.5.1.3"/>
    </reaction>
</comment>
<feature type="binding site" evidence="9">
    <location>
        <begin position="191"/>
        <end position="195"/>
    </location>
    <ligand>
        <name>4-amino-2-methyl-5-(diphosphooxymethyl)pyrimidine</name>
        <dbReference type="ChEBI" id="CHEBI:57841"/>
    </ligand>
</feature>
<dbReference type="NCBIfam" id="TIGR00693">
    <property type="entry name" value="thiE"/>
    <property type="match status" value="1"/>
</dbReference>
<dbReference type="PANTHER" id="PTHR20857:SF15">
    <property type="entry name" value="THIAMINE-PHOSPHATE SYNTHASE"/>
    <property type="match status" value="1"/>
</dbReference>
<evidence type="ECO:0000256" key="1">
    <source>
        <dbReference type="ARBA" id="ARBA00005165"/>
    </source>
</evidence>
<evidence type="ECO:0000259" key="13">
    <source>
        <dbReference type="Pfam" id="PF17792"/>
    </source>
</evidence>
<keyword evidence="15" id="KW-1185">Reference proteome</keyword>
<keyword evidence="2 9" id="KW-0808">Transferase</keyword>
<dbReference type="Pfam" id="PF17792">
    <property type="entry name" value="ThiD2"/>
    <property type="match status" value="1"/>
</dbReference>
<proteinExistence type="inferred from homology"/>
<evidence type="ECO:0000256" key="4">
    <source>
        <dbReference type="ARBA" id="ARBA00022842"/>
    </source>
</evidence>
<dbReference type="InterPro" id="IPR036206">
    <property type="entry name" value="ThiamineP_synth_sf"/>
</dbReference>
<dbReference type="EC" id="2.5.1.3" evidence="9"/>
<dbReference type="Pfam" id="PF02581">
    <property type="entry name" value="TMP-TENI"/>
    <property type="match status" value="1"/>
</dbReference>
<reference evidence="14" key="2">
    <citation type="submission" date="2022-01" db="EMBL/GenBank/DDBJ databases">
        <authorList>
            <person name="Zivanovic Y."/>
            <person name="Moreira D."/>
            <person name="Lopez-Garcia P."/>
        </authorList>
    </citation>
    <scope>NUCLEOTIDE SEQUENCE</scope>
    <source>
        <strain evidence="14">G9</strain>
    </source>
</reference>
<feature type="domain" description="Thiamine phosphate synthase/TenI" evidence="12">
    <location>
        <begin position="165"/>
        <end position="341"/>
    </location>
</feature>
<organism evidence="14 15">
    <name type="scientific">Candidatus Synechococcus calcipolaris G9</name>
    <dbReference type="NCBI Taxonomy" id="1497997"/>
    <lineage>
        <taxon>Bacteria</taxon>
        <taxon>Bacillati</taxon>
        <taxon>Cyanobacteriota</taxon>
        <taxon>Cyanophyceae</taxon>
        <taxon>Synechococcales</taxon>
        <taxon>Synechococcaceae</taxon>
        <taxon>Synechococcus</taxon>
    </lineage>
</organism>
<dbReference type="NCBIfam" id="NF002727">
    <property type="entry name" value="PRK02615.1"/>
    <property type="match status" value="1"/>
</dbReference>
<sequence>MQDLGTFHPKQDGDSLGIVHRILDANLDRAREGLRVVEEWCRLGLEHSQLTAECKALRQELGGWHRQELRAARQTSTDVGTHLSHPQEEERSHLAQLLQANLCRVQEALRVIEEYAKLSTPPLAIAAKSMRYRVYILESQLLDQALEQAIAPLNPRLNQLRQTPLYLVTSPHDHLIQIVEAALEGGLKLVQHRDKTNDDQTRLDLGRRLRKLCDRHEALLIVNDRADIALGVEADGVHLGQTDISLALARQILGPHRLIGRSTTNPTELNRAISEGADYIGVGPVYATPTKPGKAAAGLDYIRYALAQTPIPQFAIGGIDHTNLQDVLAAGAKQVAVVRAIMEASDVKVATQQLLYQL</sequence>
<feature type="binding site" evidence="9">
    <location>
        <position position="291"/>
    </location>
    <ligand>
        <name>4-amino-2-methyl-5-(diphosphooxymethyl)pyrimidine</name>
        <dbReference type="ChEBI" id="CHEBI:57841"/>
    </ligand>
</feature>
<dbReference type="InterPro" id="IPR016229">
    <property type="entry name" value="TMP_synthase_cyanobac_bac"/>
</dbReference>
<evidence type="ECO:0000256" key="2">
    <source>
        <dbReference type="ARBA" id="ARBA00022679"/>
    </source>
</evidence>
<dbReference type="InterPro" id="IPR034291">
    <property type="entry name" value="TMP_synthase"/>
</dbReference>
<evidence type="ECO:0000256" key="3">
    <source>
        <dbReference type="ARBA" id="ARBA00022723"/>
    </source>
</evidence>
<evidence type="ECO:0000259" key="12">
    <source>
        <dbReference type="Pfam" id="PF02581"/>
    </source>
</evidence>
<evidence type="ECO:0000256" key="7">
    <source>
        <dbReference type="ARBA" id="ARBA00047851"/>
    </source>
</evidence>
<dbReference type="HAMAP" id="MF_01327">
    <property type="entry name" value="TMP_synthase_cyanobact"/>
    <property type="match status" value="1"/>
</dbReference>
<reference evidence="14" key="1">
    <citation type="journal article" date="2022" name="Genome Biol. Evol.">
        <title>A New Gene Family Diagnostic for Intracellular Biomineralization of Amorphous Ca Carbonates by Cyanobacteria.</title>
        <authorList>
            <person name="Benzerara K."/>
            <person name="Duprat E."/>
            <person name="Bitard-Feildel T."/>
            <person name="Caumes G."/>
            <person name="Cassier-Chauvat C."/>
            <person name="Chauvat F."/>
            <person name="Dezi M."/>
            <person name="Diop S.I."/>
            <person name="Gaschignard G."/>
            <person name="Gorgen S."/>
            <person name="Gugger M."/>
            <person name="Lopez-Garcia P."/>
            <person name="Millet M."/>
            <person name="Skouri-Panet F."/>
            <person name="Moreira D."/>
            <person name="Callebaut I."/>
        </authorList>
    </citation>
    <scope>NUCLEOTIDE SEQUENCE</scope>
    <source>
        <strain evidence="14">G9</strain>
    </source>
</reference>
<feature type="binding site" evidence="9">
    <location>
        <begin position="288"/>
        <end position="290"/>
    </location>
    <ligand>
        <name>2-[(2R,5Z)-2-carboxy-4-methylthiazol-5(2H)-ylidene]ethyl phosphate</name>
        <dbReference type="ChEBI" id="CHEBI:62899"/>
    </ligand>
</feature>
<evidence type="ECO:0000256" key="11">
    <source>
        <dbReference type="RuleBase" id="RU004253"/>
    </source>
</evidence>
<dbReference type="PIRSF" id="PIRSF000512">
    <property type="entry name" value="TMP_PPase_Cyanobac_prd"/>
    <property type="match status" value="1"/>
</dbReference>
<dbReference type="Proteomes" id="UP001154265">
    <property type="component" value="Unassembled WGS sequence"/>
</dbReference>
<name>A0ABT6F0B2_9SYNE</name>
<accession>A0ABT6F0B2</accession>
<evidence type="ECO:0000256" key="10">
    <source>
        <dbReference type="RuleBase" id="RU003826"/>
    </source>
</evidence>
<dbReference type="Gene3D" id="3.20.20.70">
    <property type="entry name" value="Aldolase class I"/>
    <property type="match status" value="1"/>
</dbReference>
<keyword evidence="3 9" id="KW-0479">Metal-binding</keyword>
<feature type="region of interest" description="Thiamine-phosphate synthase" evidence="9">
    <location>
        <begin position="134"/>
        <end position="358"/>
    </location>
</feature>